<comment type="caution">
    <text evidence="5">The sequence shown here is derived from an EMBL/GenBank/DDBJ whole genome shotgun (WGS) entry which is preliminary data.</text>
</comment>
<dbReference type="InterPro" id="IPR012147">
    <property type="entry name" value="P_Ac_Bu_trans"/>
</dbReference>
<gene>
    <name evidence="5" type="ORF">C6I21_01990</name>
</gene>
<dbReference type="PIRSF" id="PIRSF000428">
    <property type="entry name" value="P_Ac_trans"/>
    <property type="match status" value="1"/>
</dbReference>
<dbReference type="Gene3D" id="3.40.718.10">
    <property type="entry name" value="Isopropylmalate Dehydrogenase"/>
    <property type="match status" value="1"/>
</dbReference>
<dbReference type="SUPFAM" id="SSF53659">
    <property type="entry name" value="Isocitrate/Isopropylmalate dehydrogenase-like"/>
    <property type="match status" value="1"/>
</dbReference>
<comment type="similarity">
    <text evidence="1">Belongs to the phosphate acetyltransferase and butyryltransferase family.</text>
</comment>
<dbReference type="NCBIfam" id="NF006045">
    <property type="entry name" value="PRK08190.1"/>
    <property type="match status" value="1"/>
</dbReference>
<dbReference type="Pfam" id="PF01515">
    <property type="entry name" value="PTA_PTB"/>
    <property type="match status" value="1"/>
</dbReference>
<dbReference type="AlphaFoldDB" id="A0A2P6MKA0"/>
<protein>
    <submittedName>
        <fullName evidence="5">Phosphate butyryltransferase</fullName>
        <ecNumber evidence="5">2.3.1.19</ecNumber>
    </submittedName>
</protein>
<dbReference type="PANTHER" id="PTHR43356:SF2">
    <property type="entry name" value="PHOSPHATE ACETYLTRANSFERASE"/>
    <property type="match status" value="1"/>
</dbReference>
<proteinExistence type="inferred from homology"/>
<keyword evidence="3 5" id="KW-0012">Acyltransferase</keyword>
<evidence type="ECO:0000256" key="2">
    <source>
        <dbReference type="ARBA" id="ARBA00022679"/>
    </source>
</evidence>
<evidence type="ECO:0000313" key="5">
    <source>
        <dbReference type="EMBL" id="PRO66722.1"/>
    </source>
</evidence>
<dbReference type="GO" id="GO:0050182">
    <property type="term" value="F:phosphate butyryltransferase activity"/>
    <property type="evidence" value="ECO:0007669"/>
    <property type="project" value="UniProtKB-EC"/>
</dbReference>
<dbReference type="Proteomes" id="UP000243650">
    <property type="component" value="Unassembled WGS sequence"/>
</dbReference>
<dbReference type="EMBL" id="PVNS01000002">
    <property type="protein sequence ID" value="PRO66722.1"/>
    <property type="molecule type" value="Genomic_DNA"/>
</dbReference>
<dbReference type="PANTHER" id="PTHR43356">
    <property type="entry name" value="PHOSPHATE ACETYLTRANSFERASE"/>
    <property type="match status" value="1"/>
</dbReference>
<feature type="domain" description="Phosphate acetyl/butaryl transferase" evidence="4">
    <location>
        <begin position="83"/>
        <end position="286"/>
    </location>
</feature>
<evidence type="ECO:0000313" key="6">
    <source>
        <dbReference type="Proteomes" id="UP000243650"/>
    </source>
</evidence>
<keyword evidence="6" id="KW-1185">Reference proteome</keyword>
<name>A0A2P6MKA0_ALKUR</name>
<dbReference type="InterPro" id="IPR050500">
    <property type="entry name" value="Phos_Acetyltrans/Butyryltrans"/>
</dbReference>
<dbReference type="InterPro" id="IPR002505">
    <property type="entry name" value="PTA_PTB"/>
</dbReference>
<sequence>MKRKDLQQQLSQSPARPVVAVAYATDASIFHAAQEAVENGTASFVFTGPFQEMTDAMEEASFSVSEKHVRYIDCTDEKASCETAVKLVSSGEADIVMKGLAGTSVLLKEVLNKEYGLRTGSILSHIAAFERPDEELIFLTDSAMNIRPSLEDKVLITENAVRTMHAVGITNPVCAVLAAVEKVNPSMQATLDAAALTQMNRRNQITGCTIDGPLGLDNALSEAAAAMKKIDSPAAGAADLLLAPEIETGNVLYKAFTYLGGASVGGMITGASAPVVLTSRTDSAESRLFSLELACAASLKNQVSGGGL</sequence>
<evidence type="ECO:0000256" key="3">
    <source>
        <dbReference type="ARBA" id="ARBA00023315"/>
    </source>
</evidence>
<dbReference type="RefSeq" id="WP_105957758.1">
    <property type="nucleotide sequence ID" value="NZ_PVNS01000002.1"/>
</dbReference>
<accession>A0A2P6MKA0</accession>
<dbReference type="EC" id="2.3.1.19" evidence="5"/>
<evidence type="ECO:0000256" key="1">
    <source>
        <dbReference type="ARBA" id="ARBA00005656"/>
    </source>
</evidence>
<reference evidence="5 6" key="1">
    <citation type="submission" date="2018-03" db="EMBL/GenBank/DDBJ databases">
        <title>Bacillus urumqiensis sp. nov., a moderately haloalkaliphilic bacterium isolated from a salt lake.</title>
        <authorList>
            <person name="Zhao B."/>
            <person name="Liao Z."/>
        </authorList>
    </citation>
    <scope>NUCLEOTIDE SEQUENCE [LARGE SCALE GENOMIC DNA]</scope>
    <source>
        <strain evidence="5 6">BZ-SZ-XJ18</strain>
    </source>
</reference>
<dbReference type="OrthoDB" id="9774179at2"/>
<keyword evidence="2 5" id="KW-0808">Transferase</keyword>
<evidence type="ECO:0000259" key="4">
    <source>
        <dbReference type="Pfam" id="PF01515"/>
    </source>
</evidence>
<organism evidence="5 6">
    <name type="scientific">Alkalicoccus urumqiensis</name>
    <name type="common">Bacillus urumqiensis</name>
    <dbReference type="NCBI Taxonomy" id="1548213"/>
    <lineage>
        <taxon>Bacteria</taxon>
        <taxon>Bacillati</taxon>
        <taxon>Bacillota</taxon>
        <taxon>Bacilli</taxon>
        <taxon>Bacillales</taxon>
        <taxon>Bacillaceae</taxon>
        <taxon>Alkalicoccus</taxon>
    </lineage>
</organism>